<dbReference type="InterPro" id="IPR006140">
    <property type="entry name" value="D-isomer_DH_NAD-bd"/>
</dbReference>
<dbReference type="EMBL" id="QUMX01000046">
    <property type="protein sequence ID" value="REG31659.1"/>
    <property type="molecule type" value="Genomic_DNA"/>
</dbReference>
<dbReference type="GO" id="GO:0051287">
    <property type="term" value="F:NAD binding"/>
    <property type="evidence" value="ECO:0007669"/>
    <property type="project" value="InterPro"/>
</dbReference>
<keyword evidence="3" id="KW-0520">NAD</keyword>
<dbReference type="GO" id="GO:0004617">
    <property type="term" value="F:phosphoglycerate dehydrogenase activity"/>
    <property type="evidence" value="ECO:0007669"/>
    <property type="project" value="UniProtKB-ARBA"/>
</dbReference>
<evidence type="ECO:0000313" key="7">
    <source>
        <dbReference type="EMBL" id="REG31659.1"/>
    </source>
</evidence>
<evidence type="ECO:0000256" key="1">
    <source>
        <dbReference type="ARBA" id="ARBA00005854"/>
    </source>
</evidence>
<evidence type="ECO:0000256" key="2">
    <source>
        <dbReference type="ARBA" id="ARBA00023002"/>
    </source>
</evidence>
<gene>
    <name evidence="7" type="ORF">ATH84_104618</name>
</gene>
<dbReference type="PANTHER" id="PTHR10996:SF283">
    <property type="entry name" value="GLYOXYLATE_HYDROXYPYRUVATE REDUCTASE B"/>
    <property type="match status" value="1"/>
</dbReference>
<feature type="domain" description="D-isomer specific 2-hydroxyacid dehydrogenase NAD-binding" evidence="6">
    <location>
        <begin position="106"/>
        <end position="286"/>
    </location>
</feature>
<dbReference type="Gene3D" id="3.40.50.720">
    <property type="entry name" value="NAD(P)-binding Rossmann-like Domain"/>
    <property type="match status" value="2"/>
</dbReference>
<reference evidence="7 8" key="1">
    <citation type="submission" date="2018-08" db="EMBL/GenBank/DDBJ databases">
        <title>Genomic Encyclopedia of Archaeal and Bacterial Type Strains, Phase II (KMG-II): from individual species to whole genera.</title>
        <authorList>
            <person name="Goeker M."/>
        </authorList>
    </citation>
    <scope>NUCLEOTIDE SEQUENCE [LARGE SCALE GENOMIC DNA]</scope>
    <source>
        <strain evidence="7 8">DSM 582</strain>
    </source>
</reference>
<dbReference type="PROSITE" id="PS00671">
    <property type="entry name" value="D_2_HYDROXYACID_DH_3"/>
    <property type="match status" value="1"/>
</dbReference>
<dbReference type="Pfam" id="PF00389">
    <property type="entry name" value="2-Hacid_dh"/>
    <property type="match status" value="1"/>
</dbReference>
<dbReference type="FunFam" id="3.40.50.720:FF:000041">
    <property type="entry name" value="D-3-phosphoglycerate dehydrogenase"/>
    <property type="match status" value="1"/>
</dbReference>
<dbReference type="PANTHER" id="PTHR10996">
    <property type="entry name" value="2-HYDROXYACID DEHYDROGENASE-RELATED"/>
    <property type="match status" value="1"/>
</dbReference>
<accession>A0AAQ0HDN7</accession>
<feature type="domain" description="D-isomer specific 2-hydroxyacid dehydrogenase catalytic" evidence="5">
    <location>
        <begin position="22"/>
        <end position="311"/>
    </location>
</feature>
<dbReference type="Pfam" id="PF02826">
    <property type="entry name" value="2-Hacid_dh_C"/>
    <property type="match status" value="1"/>
</dbReference>
<name>A0AAQ0HDN7_PARVE</name>
<evidence type="ECO:0000259" key="5">
    <source>
        <dbReference type="Pfam" id="PF00389"/>
    </source>
</evidence>
<proteinExistence type="inferred from homology"/>
<dbReference type="AlphaFoldDB" id="A0AAQ0HDN7"/>
<dbReference type="PROSITE" id="PS00670">
    <property type="entry name" value="D_2_HYDROXYACID_DH_2"/>
    <property type="match status" value="1"/>
</dbReference>
<evidence type="ECO:0000313" key="8">
    <source>
        <dbReference type="Proteomes" id="UP000256794"/>
    </source>
</evidence>
<keyword evidence="2 4" id="KW-0560">Oxidoreductase</keyword>
<dbReference type="GO" id="GO:0047545">
    <property type="term" value="F:(S)-2-hydroxyglutarate dehydrogenase activity"/>
    <property type="evidence" value="ECO:0007669"/>
    <property type="project" value="UniProtKB-ARBA"/>
</dbReference>
<organism evidence="7 8">
    <name type="scientific">Paracoccus versutus</name>
    <name type="common">Thiobacillus versutus</name>
    <dbReference type="NCBI Taxonomy" id="34007"/>
    <lineage>
        <taxon>Bacteria</taxon>
        <taxon>Pseudomonadati</taxon>
        <taxon>Pseudomonadota</taxon>
        <taxon>Alphaproteobacteria</taxon>
        <taxon>Rhodobacterales</taxon>
        <taxon>Paracoccaceae</taxon>
        <taxon>Paracoccus</taxon>
    </lineage>
</organism>
<protein>
    <submittedName>
        <fullName evidence="7">(S)-sulfolactate dehydrogenase</fullName>
    </submittedName>
</protein>
<keyword evidence="8" id="KW-1185">Reference proteome</keyword>
<dbReference type="RefSeq" id="WP_036759419.1">
    <property type="nucleotide sequence ID" value="NZ_CP035286.1"/>
</dbReference>
<dbReference type="InterPro" id="IPR036291">
    <property type="entry name" value="NAD(P)-bd_dom_sf"/>
</dbReference>
<dbReference type="GO" id="GO:0006564">
    <property type="term" value="P:L-serine biosynthetic process"/>
    <property type="evidence" value="ECO:0007669"/>
    <property type="project" value="UniProtKB-ARBA"/>
</dbReference>
<dbReference type="CDD" id="cd12173">
    <property type="entry name" value="PGDH_4"/>
    <property type="match status" value="1"/>
</dbReference>
<evidence type="ECO:0000259" key="6">
    <source>
        <dbReference type="Pfam" id="PF02826"/>
    </source>
</evidence>
<evidence type="ECO:0000256" key="3">
    <source>
        <dbReference type="ARBA" id="ARBA00023027"/>
    </source>
</evidence>
<dbReference type="InterPro" id="IPR006139">
    <property type="entry name" value="D-isomer_2_OHA_DH_cat_dom"/>
</dbReference>
<dbReference type="GO" id="GO:0005829">
    <property type="term" value="C:cytosol"/>
    <property type="evidence" value="ECO:0007669"/>
    <property type="project" value="TreeGrafter"/>
</dbReference>
<dbReference type="Proteomes" id="UP000256794">
    <property type="component" value="Unassembled WGS sequence"/>
</dbReference>
<dbReference type="GO" id="GO:0016618">
    <property type="term" value="F:hydroxypyruvate reductase [NAD(P)H] activity"/>
    <property type="evidence" value="ECO:0007669"/>
    <property type="project" value="TreeGrafter"/>
</dbReference>
<evidence type="ECO:0000256" key="4">
    <source>
        <dbReference type="RuleBase" id="RU003719"/>
    </source>
</evidence>
<sequence length="313" mass="33136">MIVITEFMDEAAVREGLSGRDVVYDPMLVDKPDELAGHLAHARALIVRNRTQVRPALLDLAPHLHVVGRLGVGLDNIDMEACKARGIAVCPAMGANDDSVAEYVIGTAMLLLRGAYRANADLVAGTWPRNRLTGREISGKVLGLIGFGSIARATAQRAVALGMTVVAYDPFLTADSPVWTQSWGKVTPLSLDDLLAGSDVVSLHVPLTADTRRMIDAAAISRMRNDAILINAARGGVVDEAATVAALKSGTLGGAALDVFETEPLNAEAGAAFADVPNLVLTPHIAGVTVESNDRVSWLTVRNVLDHLEREQA</sequence>
<dbReference type="InterPro" id="IPR050223">
    <property type="entry name" value="D-isomer_2-hydroxyacid_DH"/>
</dbReference>
<comment type="caution">
    <text evidence="7">The sequence shown here is derived from an EMBL/GenBank/DDBJ whole genome shotgun (WGS) entry which is preliminary data.</text>
</comment>
<dbReference type="GO" id="GO:0030267">
    <property type="term" value="F:glyoxylate reductase (NADPH) activity"/>
    <property type="evidence" value="ECO:0007669"/>
    <property type="project" value="TreeGrafter"/>
</dbReference>
<comment type="similarity">
    <text evidence="1 4">Belongs to the D-isomer specific 2-hydroxyacid dehydrogenase family.</text>
</comment>
<dbReference type="SUPFAM" id="SSF51735">
    <property type="entry name" value="NAD(P)-binding Rossmann-fold domains"/>
    <property type="match status" value="1"/>
</dbReference>
<dbReference type="SUPFAM" id="SSF52283">
    <property type="entry name" value="Formate/glycerate dehydrogenase catalytic domain-like"/>
    <property type="match status" value="1"/>
</dbReference>
<dbReference type="InterPro" id="IPR029753">
    <property type="entry name" value="D-isomer_DH_CS"/>
</dbReference>